<sequence length="129" mass="14429">MQLRYSLTAHFAQKLLRSGPKMRVFKTAGLVLVFLSVARASEEYDTEFNPNDYIGYPNDPQVSYGNAVSSLLPGPYPEDPPLSETIDRVAQFDMNELGQFVDQSPPATITDNPSSRTLFVMTITQYYPA</sequence>
<feature type="signal peptide" evidence="1">
    <location>
        <begin position="1"/>
        <end position="40"/>
    </location>
</feature>
<reference evidence="3" key="1">
    <citation type="journal article" date="2018" name="Nat. Microbiol.">
        <title>Leveraging single-cell genomics to expand the fungal tree of life.</title>
        <authorList>
            <person name="Ahrendt S.R."/>
            <person name="Quandt C.A."/>
            <person name="Ciobanu D."/>
            <person name="Clum A."/>
            <person name="Salamov A."/>
            <person name="Andreopoulos B."/>
            <person name="Cheng J.F."/>
            <person name="Woyke T."/>
            <person name="Pelin A."/>
            <person name="Henrissat B."/>
            <person name="Reynolds N.K."/>
            <person name="Benny G.L."/>
            <person name="Smith M.E."/>
            <person name="James T.Y."/>
            <person name="Grigoriev I.V."/>
        </authorList>
    </citation>
    <scope>NUCLEOTIDE SEQUENCE [LARGE SCALE GENOMIC DNA]</scope>
    <source>
        <strain evidence="3">RSA 468</strain>
    </source>
</reference>
<name>A0A4P9ZKK2_9FUNG</name>
<protein>
    <submittedName>
        <fullName evidence="2">Uncharacterized protein</fullName>
    </submittedName>
</protein>
<keyword evidence="3" id="KW-1185">Reference proteome</keyword>
<evidence type="ECO:0000313" key="2">
    <source>
        <dbReference type="EMBL" id="RKP33625.1"/>
    </source>
</evidence>
<feature type="chain" id="PRO_5020432246" evidence="1">
    <location>
        <begin position="41"/>
        <end position="129"/>
    </location>
</feature>
<evidence type="ECO:0000313" key="3">
    <source>
        <dbReference type="Proteomes" id="UP000268162"/>
    </source>
</evidence>
<dbReference type="AlphaFoldDB" id="A0A4P9ZKK2"/>
<keyword evidence="1" id="KW-0732">Signal</keyword>
<dbReference type="EMBL" id="ML003688">
    <property type="protein sequence ID" value="RKP33625.1"/>
    <property type="molecule type" value="Genomic_DNA"/>
</dbReference>
<evidence type="ECO:0000256" key="1">
    <source>
        <dbReference type="SAM" id="SignalP"/>
    </source>
</evidence>
<proteinExistence type="predicted"/>
<gene>
    <name evidence="2" type="ORF">BJ085DRAFT_34185</name>
</gene>
<organism evidence="2 3">
    <name type="scientific">Dimargaris cristalligena</name>
    <dbReference type="NCBI Taxonomy" id="215637"/>
    <lineage>
        <taxon>Eukaryota</taxon>
        <taxon>Fungi</taxon>
        <taxon>Fungi incertae sedis</taxon>
        <taxon>Zoopagomycota</taxon>
        <taxon>Kickxellomycotina</taxon>
        <taxon>Dimargaritomycetes</taxon>
        <taxon>Dimargaritales</taxon>
        <taxon>Dimargaritaceae</taxon>
        <taxon>Dimargaris</taxon>
    </lineage>
</organism>
<accession>A0A4P9ZKK2</accession>
<dbReference type="Proteomes" id="UP000268162">
    <property type="component" value="Unassembled WGS sequence"/>
</dbReference>